<comment type="caution">
    <text evidence="1">The sequence shown here is derived from an EMBL/GenBank/DDBJ whole genome shotgun (WGS) entry which is preliminary data.</text>
</comment>
<dbReference type="AlphaFoldDB" id="A0A0J1LFV2"/>
<dbReference type="OrthoDB" id="7058913at2"/>
<gene>
    <name evidence="1" type="ORF">ABW02_03665</name>
</gene>
<evidence type="ECO:0000313" key="2">
    <source>
        <dbReference type="Proteomes" id="UP000036045"/>
    </source>
</evidence>
<dbReference type="RefSeq" id="WP_047940549.1">
    <property type="nucleotide sequence ID" value="NZ_CP053989.1"/>
</dbReference>
<dbReference type="EMBL" id="LDPH01000002">
    <property type="protein sequence ID" value="KLV27995.1"/>
    <property type="molecule type" value="Genomic_DNA"/>
</dbReference>
<accession>A0A0J1LFV2</accession>
<evidence type="ECO:0000313" key="1">
    <source>
        <dbReference type="EMBL" id="KLV27995.1"/>
    </source>
</evidence>
<reference evidence="1 2" key="1">
    <citation type="submission" date="2015-05" db="EMBL/GenBank/DDBJ databases">
        <title>Whole genome sequence and identification of bacterial endophytes from Costus igneus.</title>
        <authorList>
            <person name="Lee Y.P."/>
            <person name="Gan H.M."/>
            <person name="Eng W."/>
            <person name="Wheatley M.S."/>
            <person name="Caraballo A."/>
            <person name="Polter S."/>
            <person name="Savka M.A."/>
            <person name="Hudson A.O."/>
        </authorList>
    </citation>
    <scope>NUCLEOTIDE SEQUENCE [LARGE SCALE GENOMIC DNA]</scope>
    <source>
        <strain evidence="1 2">RIT379</strain>
    </source>
</reference>
<protein>
    <submittedName>
        <fullName evidence="1">Uncharacterized protein</fullName>
    </submittedName>
</protein>
<dbReference type="Proteomes" id="UP000036045">
    <property type="component" value="Unassembled WGS sequence"/>
</dbReference>
<name>A0A0J1LFV2_NIACI</name>
<proteinExistence type="predicted"/>
<organism evidence="1 2">
    <name type="scientific">Niallia circulans</name>
    <name type="common">Bacillus circulans</name>
    <dbReference type="NCBI Taxonomy" id="1397"/>
    <lineage>
        <taxon>Bacteria</taxon>
        <taxon>Bacillati</taxon>
        <taxon>Bacillota</taxon>
        <taxon>Bacilli</taxon>
        <taxon>Bacillales</taxon>
        <taxon>Bacillaceae</taxon>
        <taxon>Niallia</taxon>
    </lineage>
</organism>
<dbReference type="GeneID" id="56349964"/>
<dbReference type="PATRIC" id="fig|1397.4.peg.2015"/>
<sequence>MFSLLLKPEYAQNIIVGVKTSSQFSWYLTERDVWILDIVKYKKLYEKNGFSFDMDFALSLRNNISVVNEKTYRLYLQEYTDNIVPSSELKKLVDHQDYGSTILELRPSLFIDFNQKKLLSLYPELLPFENYVPNNWTGIRDDFTSYIPEEDRYWIFDNINYIDKLFNEKESKGKINLRR</sequence>
<keyword evidence="2" id="KW-1185">Reference proteome</keyword>